<evidence type="ECO:0000313" key="1">
    <source>
        <dbReference type="EMBL" id="KAF9475895.1"/>
    </source>
</evidence>
<sequence length="562" mass="64295">MSASETPSMTPPSGNNLKLDHDILWIIFSIITSHYPSPTEPSDTLDAGPLTIIRRCSQVCSFWRDFILSSESIWAKCIGLDCLAQGNNDWRAEVLRRTGDVVPLQIFDVLLAYEKGLDDEKVLSAFSRPAPRLEEFSIRSENHSIDIWRPSVFSLPYFQLFSNIAPNLTRFCLYSHTYRMILPIQFRPFPLVLLTPRLRSLTIFERLSLSSADLLVICSQIPNLEMLHISIPSLEDDANTLSSSSRHVTLPRLHAIHIASEKLQIYPEFLGRIVTRVGCSVSVATRLDRSEHQFTDAGTRIFLDMLSLFQRHWNEYFDSRQHEDKSVVSIELSVFPRILDVKVNVHDHYHPRLYLKAPSRQEFPHETHNSVLNAISTLKFPTTLARAKISFISKHPQLNSDTLGRLCGALGSITKLSTTSLFLLRLSQATTLKVSDLFPFLKTISLYMEEAYYHDGATYIKPFFINRHSKAPIEILNIFDEHCRASLGNLEFLDELAGMKVIWRQLDIDLISQTSEYVCGSGRPEELDYFANYMIDFSTGKAVRVTEEELRLFKMEMRGRGR</sequence>
<accession>A0A9P5YXQ7</accession>
<comment type="caution">
    <text evidence="1">The sequence shown here is derived from an EMBL/GenBank/DDBJ whole genome shotgun (WGS) entry which is preliminary data.</text>
</comment>
<evidence type="ECO:0008006" key="3">
    <source>
        <dbReference type="Google" id="ProtNLM"/>
    </source>
</evidence>
<dbReference type="Gene3D" id="1.20.1280.50">
    <property type="match status" value="1"/>
</dbReference>
<dbReference type="EMBL" id="MU155314">
    <property type="protein sequence ID" value="KAF9475895.1"/>
    <property type="molecule type" value="Genomic_DNA"/>
</dbReference>
<dbReference type="Proteomes" id="UP000807469">
    <property type="component" value="Unassembled WGS sequence"/>
</dbReference>
<gene>
    <name evidence="1" type="ORF">BDN70DRAFT_923666</name>
</gene>
<dbReference type="AlphaFoldDB" id="A0A9P5YXQ7"/>
<proteinExistence type="predicted"/>
<name>A0A9P5YXQ7_9AGAR</name>
<dbReference type="OrthoDB" id="3131455at2759"/>
<reference evidence="1" key="1">
    <citation type="submission" date="2020-11" db="EMBL/GenBank/DDBJ databases">
        <authorList>
            <consortium name="DOE Joint Genome Institute"/>
            <person name="Ahrendt S."/>
            <person name="Riley R."/>
            <person name="Andreopoulos W."/>
            <person name="Labutti K."/>
            <person name="Pangilinan J."/>
            <person name="Ruiz-Duenas F.J."/>
            <person name="Barrasa J.M."/>
            <person name="Sanchez-Garcia M."/>
            <person name="Camarero S."/>
            <person name="Miyauchi S."/>
            <person name="Serrano A."/>
            <person name="Linde D."/>
            <person name="Babiker R."/>
            <person name="Drula E."/>
            <person name="Ayuso-Fernandez I."/>
            <person name="Pacheco R."/>
            <person name="Padilla G."/>
            <person name="Ferreira P."/>
            <person name="Barriuso J."/>
            <person name="Kellner H."/>
            <person name="Castanera R."/>
            <person name="Alfaro M."/>
            <person name="Ramirez L."/>
            <person name="Pisabarro A.G."/>
            <person name="Kuo A."/>
            <person name="Tritt A."/>
            <person name="Lipzen A."/>
            <person name="He G."/>
            <person name="Yan M."/>
            <person name="Ng V."/>
            <person name="Cullen D."/>
            <person name="Martin F."/>
            <person name="Rosso M.-N."/>
            <person name="Henrissat B."/>
            <person name="Hibbett D."/>
            <person name="Martinez A.T."/>
            <person name="Grigoriev I.V."/>
        </authorList>
    </citation>
    <scope>NUCLEOTIDE SEQUENCE</scope>
    <source>
        <strain evidence="1">CIRM-BRFM 674</strain>
    </source>
</reference>
<organism evidence="1 2">
    <name type="scientific">Pholiota conissans</name>
    <dbReference type="NCBI Taxonomy" id="109636"/>
    <lineage>
        <taxon>Eukaryota</taxon>
        <taxon>Fungi</taxon>
        <taxon>Dikarya</taxon>
        <taxon>Basidiomycota</taxon>
        <taxon>Agaricomycotina</taxon>
        <taxon>Agaricomycetes</taxon>
        <taxon>Agaricomycetidae</taxon>
        <taxon>Agaricales</taxon>
        <taxon>Agaricineae</taxon>
        <taxon>Strophariaceae</taxon>
        <taxon>Pholiota</taxon>
    </lineage>
</organism>
<evidence type="ECO:0000313" key="2">
    <source>
        <dbReference type="Proteomes" id="UP000807469"/>
    </source>
</evidence>
<keyword evidence="2" id="KW-1185">Reference proteome</keyword>
<protein>
    <recommendedName>
        <fullName evidence="3">F-box domain-containing protein</fullName>
    </recommendedName>
</protein>